<keyword evidence="8" id="KW-1185">Reference proteome</keyword>
<evidence type="ECO:0000256" key="5">
    <source>
        <dbReference type="SAM" id="SignalP"/>
    </source>
</evidence>
<dbReference type="Pfam" id="PF00497">
    <property type="entry name" value="SBP_bac_3"/>
    <property type="match status" value="1"/>
</dbReference>
<keyword evidence="3 5" id="KW-0732">Signal</keyword>
<comment type="caution">
    <text evidence="7">The sequence shown here is derived from an EMBL/GenBank/DDBJ whole genome shotgun (WGS) entry which is preliminary data.</text>
</comment>
<dbReference type="PANTHER" id="PTHR35936:SF17">
    <property type="entry name" value="ARGININE-BINDING EXTRACELLULAR PROTEIN ARTP"/>
    <property type="match status" value="1"/>
</dbReference>
<organism evidence="7 8">
    <name type="scientific">Kaistia nematophila</name>
    <dbReference type="NCBI Taxonomy" id="2994654"/>
    <lineage>
        <taxon>Bacteria</taxon>
        <taxon>Pseudomonadati</taxon>
        <taxon>Pseudomonadota</taxon>
        <taxon>Alphaproteobacteria</taxon>
        <taxon>Hyphomicrobiales</taxon>
        <taxon>Kaistiaceae</taxon>
        <taxon>Kaistia</taxon>
    </lineage>
</organism>
<reference evidence="7" key="1">
    <citation type="submission" date="2022-11" db="EMBL/GenBank/DDBJ databases">
        <title>Biodiversity and phylogenetic relationships of bacteria.</title>
        <authorList>
            <person name="Machado R.A.R."/>
            <person name="Bhat A."/>
            <person name="Loulou A."/>
            <person name="Kallel S."/>
        </authorList>
    </citation>
    <scope>NUCLEOTIDE SEQUENCE</scope>
    <source>
        <strain evidence="7">K-TC2</strain>
    </source>
</reference>
<gene>
    <name evidence="7" type="ORF">OSH07_12745</name>
</gene>
<evidence type="ECO:0000313" key="7">
    <source>
        <dbReference type="EMBL" id="MCX5570066.1"/>
    </source>
</evidence>
<dbReference type="CDD" id="cd13530">
    <property type="entry name" value="PBP2_peptides_like"/>
    <property type="match status" value="1"/>
</dbReference>
<dbReference type="EMBL" id="JAPKNK010000004">
    <property type="protein sequence ID" value="MCX5570066.1"/>
    <property type="molecule type" value="Genomic_DNA"/>
</dbReference>
<name>A0A9X3IM07_9HYPH</name>
<accession>A0A9X3IM07</accession>
<protein>
    <submittedName>
        <fullName evidence="7">ABC transporter substrate-binding protein</fullName>
    </submittedName>
</protein>
<dbReference type="SUPFAM" id="SSF53850">
    <property type="entry name" value="Periplasmic binding protein-like II"/>
    <property type="match status" value="1"/>
</dbReference>
<dbReference type="InterPro" id="IPR001638">
    <property type="entry name" value="Solute-binding_3/MltF_N"/>
</dbReference>
<feature type="chain" id="PRO_5040940119" evidence="5">
    <location>
        <begin position="25"/>
        <end position="271"/>
    </location>
</feature>
<dbReference type="PANTHER" id="PTHR35936">
    <property type="entry name" value="MEMBRANE-BOUND LYTIC MUREIN TRANSGLYCOSYLASE F"/>
    <property type="match status" value="1"/>
</dbReference>
<evidence type="ECO:0000256" key="3">
    <source>
        <dbReference type="ARBA" id="ARBA00022729"/>
    </source>
</evidence>
<evidence type="ECO:0000256" key="4">
    <source>
        <dbReference type="RuleBase" id="RU003744"/>
    </source>
</evidence>
<sequence>MTKFRRTVAAAALAVIAGAMPASAADLAAIKAAGTMRALTTGNDKPNVSMDTSGKPIGFEVDMCQLIADKLGVKLDLNVLAWEGLLPSITAGRTDMICSGVNITPARQEVFDFSVPYSRTAIIAMVPEATTDISGPTDIGGKVVGACIGADGEDVVREIGGYKEVRVYPGVAELFADFVAGRIEVAIVGDKQAAEFMQARPGIAKIVGKPYKVNLVGYPMSKGSADMKAAVDKVISDARTDGTLNKMAKASFALDDYDSALPPVGQDAAKK</sequence>
<evidence type="ECO:0000256" key="2">
    <source>
        <dbReference type="ARBA" id="ARBA00010333"/>
    </source>
</evidence>
<feature type="signal peptide" evidence="5">
    <location>
        <begin position="1"/>
        <end position="24"/>
    </location>
</feature>
<dbReference type="SMART" id="SM00062">
    <property type="entry name" value="PBPb"/>
    <property type="match status" value="1"/>
</dbReference>
<dbReference type="InterPro" id="IPR018313">
    <property type="entry name" value="SBP_3_CS"/>
</dbReference>
<dbReference type="Proteomes" id="UP001144805">
    <property type="component" value="Unassembled WGS sequence"/>
</dbReference>
<comment type="subcellular location">
    <subcellularLocation>
        <location evidence="1">Cell envelope</location>
    </subcellularLocation>
</comment>
<dbReference type="AlphaFoldDB" id="A0A9X3IM07"/>
<comment type="similarity">
    <text evidence="2 4">Belongs to the bacterial solute-binding protein 3 family.</text>
</comment>
<feature type="domain" description="Solute-binding protein family 3/N-terminal" evidence="6">
    <location>
        <begin position="35"/>
        <end position="255"/>
    </location>
</feature>
<evidence type="ECO:0000259" key="6">
    <source>
        <dbReference type="SMART" id="SM00062"/>
    </source>
</evidence>
<evidence type="ECO:0000313" key="8">
    <source>
        <dbReference type="Proteomes" id="UP001144805"/>
    </source>
</evidence>
<proteinExistence type="inferred from homology"/>
<evidence type="ECO:0000256" key="1">
    <source>
        <dbReference type="ARBA" id="ARBA00004196"/>
    </source>
</evidence>
<dbReference type="GO" id="GO:0030313">
    <property type="term" value="C:cell envelope"/>
    <property type="evidence" value="ECO:0007669"/>
    <property type="project" value="UniProtKB-SubCell"/>
</dbReference>
<dbReference type="RefSeq" id="WP_266339028.1">
    <property type="nucleotide sequence ID" value="NZ_JAPKNK010000004.1"/>
</dbReference>
<dbReference type="Gene3D" id="3.40.190.10">
    <property type="entry name" value="Periplasmic binding protein-like II"/>
    <property type="match status" value="2"/>
</dbReference>
<dbReference type="PROSITE" id="PS01039">
    <property type="entry name" value="SBP_BACTERIAL_3"/>
    <property type="match status" value="1"/>
</dbReference>